<dbReference type="Proteomes" id="UP000824782">
    <property type="component" value="Unassembled WGS sequence"/>
</dbReference>
<gene>
    <name evidence="1" type="ORF">GDO81_019412</name>
</gene>
<name>A0AAV6YW78_ENGPU</name>
<evidence type="ECO:0000313" key="1">
    <source>
        <dbReference type="EMBL" id="KAG8540378.1"/>
    </source>
</evidence>
<reference evidence="1" key="1">
    <citation type="thesis" date="2020" institute="ProQuest LLC" country="789 East Eisenhower Parkway, Ann Arbor, MI, USA">
        <title>Comparative Genomics and Chromosome Evolution.</title>
        <authorList>
            <person name="Mudd A.B."/>
        </authorList>
    </citation>
    <scope>NUCLEOTIDE SEQUENCE</scope>
    <source>
        <strain evidence="1">237g6f4</strain>
        <tissue evidence="1">Blood</tissue>
    </source>
</reference>
<proteinExistence type="predicted"/>
<accession>A0AAV6YW78</accession>
<comment type="caution">
    <text evidence="1">The sequence shown here is derived from an EMBL/GenBank/DDBJ whole genome shotgun (WGS) entry which is preliminary data.</text>
</comment>
<sequence length="92" mass="10059">MKSLLISKGITTRRVKVELVQSIAPQYLLSRGSLSLTHCISNDQFIQCNGAPSVNTAGPYIKLIGPLFRKSLSLRSPLLTQLLLDVPHSQGE</sequence>
<keyword evidence="2" id="KW-1185">Reference proteome</keyword>
<dbReference type="AlphaFoldDB" id="A0AAV6YW78"/>
<dbReference type="EMBL" id="WNYA01010672">
    <property type="protein sequence ID" value="KAG8540378.1"/>
    <property type="molecule type" value="Genomic_DNA"/>
</dbReference>
<organism evidence="1 2">
    <name type="scientific">Engystomops pustulosus</name>
    <name type="common">Tungara frog</name>
    <name type="synonym">Physalaemus pustulosus</name>
    <dbReference type="NCBI Taxonomy" id="76066"/>
    <lineage>
        <taxon>Eukaryota</taxon>
        <taxon>Metazoa</taxon>
        <taxon>Chordata</taxon>
        <taxon>Craniata</taxon>
        <taxon>Vertebrata</taxon>
        <taxon>Euteleostomi</taxon>
        <taxon>Amphibia</taxon>
        <taxon>Batrachia</taxon>
        <taxon>Anura</taxon>
        <taxon>Neobatrachia</taxon>
        <taxon>Hyloidea</taxon>
        <taxon>Leptodactylidae</taxon>
        <taxon>Leiuperinae</taxon>
        <taxon>Engystomops</taxon>
    </lineage>
</organism>
<evidence type="ECO:0000313" key="2">
    <source>
        <dbReference type="Proteomes" id="UP000824782"/>
    </source>
</evidence>
<protein>
    <submittedName>
        <fullName evidence="1">Uncharacterized protein</fullName>
    </submittedName>
</protein>